<organism evidence="1 2">
    <name type="scientific">Eimeria maxima</name>
    <name type="common">Coccidian parasite</name>
    <dbReference type="NCBI Taxonomy" id="5804"/>
    <lineage>
        <taxon>Eukaryota</taxon>
        <taxon>Sar</taxon>
        <taxon>Alveolata</taxon>
        <taxon>Apicomplexa</taxon>
        <taxon>Conoidasida</taxon>
        <taxon>Coccidia</taxon>
        <taxon>Eucoccidiorida</taxon>
        <taxon>Eimeriorina</taxon>
        <taxon>Eimeriidae</taxon>
        <taxon>Eimeria</taxon>
    </lineage>
</organism>
<dbReference type="EMBL" id="HG719256">
    <property type="protein sequence ID" value="CDJ57317.1"/>
    <property type="molecule type" value="Genomic_DNA"/>
</dbReference>
<gene>
    <name evidence="1" type="ORF">EMWEY_00034330</name>
</gene>
<name>U6LZB5_EIMMA</name>
<dbReference type="RefSeq" id="XP_013333967.1">
    <property type="nucleotide sequence ID" value="XM_013478513.1"/>
</dbReference>
<evidence type="ECO:0000313" key="2">
    <source>
        <dbReference type="Proteomes" id="UP000030763"/>
    </source>
</evidence>
<reference evidence="1" key="1">
    <citation type="submission" date="2013-10" db="EMBL/GenBank/DDBJ databases">
        <title>Genomic analysis of the causative agents of coccidiosis in chickens.</title>
        <authorList>
            <person name="Reid A.J."/>
            <person name="Blake D."/>
            <person name="Billington K."/>
            <person name="Browne H."/>
            <person name="Dunn M."/>
            <person name="Hung S."/>
            <person name="Kawahara F."/>
            <person name="Miranda-Saavedra D."/>
            <person name="Mourier T."/>
            <person name="Nagra H."/>
            <person name="Otto T.D."/>
            <person name="Rawlings N."/>
            <person name="Sanchez A."/>
            <person name="Sanders M."/>
            <person name="Subramaniam C."/>
            <person name="Tay Y."/>
            <person name="Dear P."/>
            <person name="Doerig C."/>
            <person name="Gruber A."/>
            <person name="Parkinson J."/>
            <person name="Shirley M."/>
            <person name="Wan K.L."/>
            <person name="Berriman M."/>
            <person name="Tomley F."/>
            <person name="Pain A."/>
        </authorList>
    </citation>
    <scope>NUCLEOTIDE SEQUENCE [LARGE SCALE GENOMIC DNA]</scope>
    <source>
        <strain evidence="1">Weybridge</strain>
    </source>
</reference>
<dbReference type="Proteomes" id="UP000030763">
    <property type="component" value="Unassembled WGS sequence"/>
</dbReference>
<protein>
    <submittedName>
        <fullName evidence="1">Uncharacterized protein</fullName>
    </submittedName>
</protein>
<proteinExistence type="predicted"/>
<dbReference type="AlphaFoldDB" id="U6LZB5"/>
<dbReference type="VEuPathDB" id="ToxoDB:EMWEY_00034330"/>
<evidence type="ECO:0000313" key="1">
    <source>
        <dbReference type="EMBL" id="CDJ57317.1"/>
    </source>
</evidence>
<reference evidence="1" key="2">
    <citation type="submission" date="2013-10" db="EMBL/GenBank/DDBJ databases">
        <authorList>
            <person name="Aslett M."/>
        </authorList>
    </citation>
    <scope>NUCLEOTIDE SEQUENCE [LARGE SCALE GENOMIC DNA]</scope>
    <source>
        <strain evidence="1">Weybridge</strain>
    </source>
</reference>
<accession>U6LZB5</accession>
<dbReference type="OrthoDB" id="10354617at2759"/>
<dbReference type="GeneID" id="25337419"/>
<keyword evidence="2" id="KW-1185">Reference proteome</keyword>
<sequence>MAQATNLIMRGLNLELVYRQKTPASCRTEASTTGRRLFRWLSEGSGDAEKLIFSVGDVLVIAQRPKNPWPKPFSLWTDDLGAAIAEAKKNQWRTHVQFLSDFNPDDPLKVSFQGVED</sequence>